<name>A0A4P9Y8D6_9FUNG</name>
<dbReference type="InterPro" id="IPR020568">
    <property type="entry name" value="Ribosomal_Su5_D2-typ_SF"/>
</dbReference>
<proteinExistence type="inferred from homology"/>
<keyword evidence="11" id="KW-1185">Reference proteome</keyword>
<evidence type="ECO:0000256" key="5">
    <source>
        <dbReference type="ARBA" id="ARBA00022835"/>
    </source>
</evidence>
<dbReference type="GO" id="GO:0071028">
    <property type="term" value="P:nuclear mRNA surveillance"/>
    <property type="evidence" value="ECO:0007669"/>
    <property type="project" value="TreeGrafter"/>
</dbReference>
<dbReference type="GO" id="GO:0000176">
    <property type="term" value="C:nuclear exosome (RNase complex)"/>
    <property type="evidence" value="ECO:0007669"/>
    <property type="project" value="UniProtKB-ARBA"/>
</dbReference>
<evidence type="ECO:0000256" key="7">
    <source>
        <dbReference type="ARBA" id="ARBA00077929"/>
    </source>
</evidence>
<dbReference type="Pfam" id="PF03725">
    <property type="entry name" value="RNase_PH_C"/>
    <property type="match status" value="1"/>
</dbReference>
<comment type="subcellular location">
    <subcellularLocation>
        <location evidence="1">Cytoplasm</location>
    </subcellularLocation>
    <subcellularLocation>
        <location evidence="2">Nucleus</location>
        <location evidence="2">Nucleolus</location>
    </subcellularLocation>
</comment>
<evidence type="ECO:0000256" key="1">
    <source>
        <dbReference type="ARBA" id="ARBA00004496"/>
    </source>
</evidence>
<evidence type="ECO:0000313" key="11">
    <source>
        <dbReference type="Proteomes" id="UP000267251"/>
    </source>
</evidence>
<gene>
    <name evidence="10" type="ORF">BJ684DRAFT_14413</name>
</gene>
<dbReference type="InterPro" id="IPR050080">
    <property type="entry name" value="RNase_PH"/>
</dbReference>
<comment type="similarity">
    <text evidence="3">Belongs to the RNase PH family.</text>
</comment>
<dbReference type="InterPro" id="IPR001247">
    <property type="entry name" value="ExoRNase_PH_dom1"/>
</dbReference>
<dbReference type="Proteomes" id="UP000267251">
    <property type="component" value="Unassembled WGS sequence"/>
</dbReference>
<reference evidence="11" key="1">
    <citation type="journal article" date="2018" name="Nat. Microbiol.">
        <title>Leveraging single-cell genomics to expand the fungal tree of life.</title>
        <authorList>
            <person name="Ahrendt S.R."/>
            <person name="Quandt C.A."/>
            <person name="Ciobanu D."/>
            <person name="Clum A."/>
            <person name="Salamov A."/>
            <person name="Andreopoulos B."/>
            <person name="Cheng J.F."/>
            <person name="Woyke T."/>
            <person name="Pelin A."/>
            <person name="Henrissat B."/>
            <person name="Reynolds N.K."/>
            <person name="Benny G.L."/>
            <person name="Smith M.E."/>
            <person name="James T.Y."/>
            <person name="Grigoriev I.V."/>
        </authorList>
    </citation>
    <scope>NUCLEOTIDE SEQUENCE [LARGE SCALE GENOMIC DNA]</scope>
</reference>
<dbReference type="GO" id="GO:0005730">
    <property type="term" value="C:nucleolus"/>
    <property type="evidence" value="ECO:0007669"/>
    <property type="project" value="UniProtKB-SubCell"/>
</dbReference>
<dbReference type="GO" id="GO:0000177">
    <property type="term" value="C:cytoplasmic exosome (RNase complex)"/>
    <property type="evidence" value="ECO:0007669"/>
    <property type="project" value="TreeGrafter"/>
</dbReference>
<dbReference type="InterPro" id="IPR036345">
    <property type="entry name" value="ExoRNase_PH_dom2_sf"/>
</dbReference>
<dbReference type="Gene3D" id="3.30.230.70">
    <property type="entry name" value="GHMP Kinase, N-terminal domain"/>
    <property type="match status" value="1"/>
</dbReference>
<accession>A0A4P9Y8D6</accession>
<dbReference type="GO" id="GO:0005840">
    <property type="term" value="C:ribosome"/>
    <property type="evidence" value="ECO:0007669"/>
    <property type="project" value="UniProtKB-KW"/>
</dbReference>
<keyword evidence="10" id="KW-0689">Ribosomal protein</keyword>
<dbReference type="Pfam" id="PF01138">
    <property type="entry name" value="RNase_PH"/>
    <property type="match status" value="1"/>
</dbReference>
<protein>
    <recommendedName>
        <fullName evidence="7">Ribosomal RNA-processing protein 41</fullName>
    </recommendedName>
</protein>
<evidence type="ECO:0000256" key="6">
    <source>
        <dbReference type="ARBA" id="ARBA00063066"/>
    </source>
</evidence>
<dbReference type="SUPFAM" id="SSF54211">
    <property type="entry name" value="Ribosomal protein S5 domain 2-like"/>
    <property type="match status" value="1"/>
</dbReference>
<evidence type="ECO:0000313" key="10">
    <source>
        <dbReference type="EMBL" id="RKP15343.1"/>
    </source>
</evidence>
<evidence type="ECO:0000256" key="4">
    <source>
        <dbReference type="ARBA" id="ARBA00022490"/>
    </source>
</evidence>
<dbReference type="GO" id="GO:0003723">
    <property type="term" value="F:RNA binding"/>
    <property type="evidence" value="ECO:0007669"/>
    <property type="project" value="TreeGrafter"/>
</dbReference>
<dbReference type="GO" id="GO:0034475">
    <property type="term" value="P:U4 snRNA 3'-end processing"/>
    <property type="evidence" value="ECO:0007669"/>
    <property type="project" value="TreeGrafter"/>
</dbReference>
<dbReference type="InterPro" id="IPR027408">
    <property type="entry name" value="PNPase/RNase_PH_dom_sf"/>
</dbReference>
<dbReference type="InterPro" id="IPR015847">
    <property type="entry name" value="ExoRNase_PH_dom2"/>
</dbReference>
<dbReference type="CDD" id="cd11370">
    <property type="entry name" value="RNase_PH_RRP41"/>
    <property type="match status" value="1"/>
</dbReference>
<evidence type="ECO:0000256" key="3">
    <source>
        <dbReference type="ARBA" id="ARBA00006678"/>
    </source>
</evidence>
<dbReference type="GO" id="GO:0016075">
    <property type="term" value="P:rRNA catabolic process"/>
    <property type="evidence" value="ECO:0007669"/>
    <property type="project" value="TreeGrafter"/>
</dbReference>
<dbReference type="GO" id="GO:0071051">
    <property type="term" value="P:poly(A)-dependent snoRNA 3'-end processing"/>
    <property type="evidence" value="ECO:0007669"/>
    <property type="project" value="TreeGrafter"/>
</dbReference>
<keyword evidence="5" id="KW-0271">Exosome</keyword>
<feature type="domain" description="Exoribonuclease phosphorolytic" evidence="8">
    <location>
        <begin position="21"/>
        <end position="151"/>
    </location>
</feature>
<keyword evidence="4" id="KW-0963">Cytoplasm</keyword>
<evidence type="ECO:0000259" key="8">
    <source>
        <dbReference type="Pfam" id="PF01138"/>
    </source>
</evidence>
<dbReference type="FunFam" id="3.30.230.70:FF:000004">
    <property type="entry name" value="Exosome complex component Rrp41"/>
    <property type="match status" value="1"/>
</dbReference>
<evidence type="ECO:0000256" key="2">
    <source>
        <dbReference type="ARBA" id="ARBA00004604"/>
    </source>
</evidence>
<sequence>MSRNELISPEGLRLDGRRANELRRHTAKLGPLSQADGSAFLQHGHTKALAAVYGPREPRHRAHAMHDRAYLNIEFNIAPFATGERKKRNKSDKRLLEMAHFVKQTFEPVIMTRLYPRSQIDLYIQILQDDGGALHAAINASTLALIHAGIPMKDYVCAVSVCCYKDASLLDLNRMEENTEHADLTVAVLPKSGDISLLQMESRLHADKLSDLMDLSIAGCRQIWKTLDGVVRENGEEEQQKASEVSMVLEK</sequence>
<dbReference type="PANTHER" id="PTHR11953:SF0">
    <property type="entry name" value="EXOSOME COMPLEX COMPONENT RRP41"/>
    <property type="match status" value="1"/>
</dbReference>
<keyword evidence="10" id="KW-0687">Ribonucleoprotein</keyword>
<dbReference type="AlphaFoldDB" id="A0A4P9Y8D6"/>
<dbReference type="PANTHER" id="PTHR11953">
    <property type="entry name" value="EXOSOME COMPLEX COMPONENT"/>
    <property type="match status" value="1"/>
</dbReference>
<dbReference type="EMBL" id="KZ987739">
    <property type="protein sequence ID" value="RKP15343.1"/>
    <property type="molecule type" value="Genomic_DNA"/>
</dbReference>
<comment type="subunit">
    <text evidence="6">Component of the RNA exosome complex. Specifically part of the catalytically inactive RNA exosome core complex (Exo-9) which may associate with the catalytic subunits RRP6 and DIS3 in cytoplasmic- and nuclear-specific RNA exosome complex forms. Exo-9 is formed by a hexameric base ring of RNase PH domain-containing subunits and a cap ring consisting of CSL4, RRP4 and RRP40.</text>
</comment>
<dbReference type="OrthoDB" id="437922at2759"/>
<dbReference type="SUPFAM" id="SSF55666">
    <property type="entry name" value="Ribonuclease PH domain 2-like"/>
    <property type="match status" value="1"/>
</dbReference>
<evidence type="ECO:0000259" key="9">
    <source>
        <dbReference type="Pfam" id="PF03725"/>
    </source>
</evidence>
<feature type="domain" description="Exoribonuclease phosphorolytic" evidence="9">
    <location>
        <begin position="154"/>
        <end position="218"/>
    </location>
</feature>
<organism evidence="10 11">
    <name type="scientific">Piptocephalis cylindrospora</name>
    <dbReference type="NCBI Taxonomy" id="1907219"/>
    <lineage>
        <taxon>Eukaryota</taxon>
        <taxon>Fungi</taxon>
        <taxon>Fungi incertae sedis</taxon>
        <taxon>Zoopagomycota</taxon>
        <taxon>Zoopagomycotina</taxon>
        <taxon>Zoopagomycetes</taxon>
        <taxon>Zoopagales</taxon>
        <taxon>Piptocephalidaceae</taxon>
        <taxon>Piptocephalis</taxon>
    </lineage>
</organism>